<feature type="compositionally biased region" description="Pro residues" evidence="7">
    <location>
        <begin position="26"/>
        <end position="39"/>
    </location>
</feature>
<keyword evidence="4" id="KW-0446">Lipid-binding</keyword>
<dbReference type="GeneID" id="111580829"/>
<organism evidence="9 10">
    <name type="scientific">Amphiprion ocellaris</name>
    <name type="common">Clown anemonefish</name>
    <dbReference type="NCBI Taxonomy" id="80972"/>
    <lineage>
        <taxon>Eukaryota</taxon>
        <taxon>Metazoa</taxon>
        <taxon>Chordata</taxon>
        <taxon>Craniata</taxon>
        <taxon>Vertebrata</taxon>
        <taxon>Euteleostomi</taxon>
        <taxon>Actinopterygii</taxon>
        <taxon>Neopterygii</taxon>
        <taxon>Teleostei</taxon>
        <taxon>Neoteleostei</taxon>
        <taxon>Acanthomorphata</taxon>
        <taxon>Ovalentaria</taxon>
        <taxon>Pomacentridae</taxon>
        <taxon>Amphiprion</taxon>
    </lineage>
</organism>
<name>A0AAQ5ZGB8_AMPOC</name>
<dbReference type="PROSITE" id="PS50191">
    <property type="entry name" value="CRAL_TRIO"/>
    <property type="match status" value="1"/>
</dbReference>
<dbReference type="GO" id="GO:0042360">
    <property type="term" value="P:vitamin E metabolic process"/>
    <property type="evidence" value="ECO:0007669"/>
    <property type="project" value="TreeGrafter"/>
</dbReference>
<accession>A0AAQ5ZGB8</accession>
<reference evidence="9" key="2">
    <citation type="submission" date="2025-08" db="UniProtKB">
        <authorList>
            <consortium name="Ensembl"/>
        </authorList>
    </citation>
    <scope>IDENTIFICATION</scope>
</reference>
<dbReference type="InterPro" id="IPR011074">
    <property type="entry name" value="CRAL/TRIO_N_dom"/>
</dbReference>
<evidence type="ECO:0000256" key="4">
    <source>
        <dbReference type="ARBA" id="ARBA00023121"/>
    </source>
</evidence>
<evidence type="ECO:0000256" key="2">
    <source>
        <dbReference type="ARBA" id="ARBA00022448"/>
    </source>
</evidence>
<protein>
    <recommendedName>
        <fullName evidence="6">Alpha-tocopherol transfer protein</fullName>
    </recommendedName>
</protein>
<comment type="subunit">
    <text evidence="5">Monomer and homotetramer. Phosphatidylinositol 4,5-bisphosphate binding induces the formation of homotetramers. Phosphatidylinositol 3,4-bisphosphate is less efficient in inducing tetramerization.</text>
</comment>
<dbReference type="FunFam" id="3.40.525.10:FF:000002">
    <property type="entry name" value="Alpha-tocopherol transfer protein-like"/>
    <property type="match status" value="1"/>
</dbReference>
<dbReference type="SUPFAM" id="SSF52087">
    <property type="entry name" value="CRAL/TRIO domain"/>
    <property type="match status" value="1"/>
</dbReference>
<dbReference type="CDD" id="cd00170">
    <property type="entry name" value="SEC14"/>
    <property type="match status" value="1"/>
</dbReference>
<reference evidence="9" key="3">
    <citation type="submission" date="2025-09" db="UniProtKB">
        <authorList>
            <consortium name="Ensembl"/>
        </authorList>
    </citation>
    <scope>IDENTIFICATION</scope>
</reference>
<dbReference type="GO" id="GO:0120013">
    <property type="term" value="F:lipid transfer activity"/>
    <property type="evidence" value="ECO:0007669"/>
    <property type="project" value="TreeGrafter"/>
</dbReference>
<dbReference type="Pfam" id="PF03765">
    <property type="entry name" value="CRAL_TRIO_N"/>
    <property type="match status" value="1"/>
</dbReference>
<sequence>MPPHEAPLRLQVWIRPWSFPVQEHPVQPPPEPPPEPPSRSPSLPGTLQQRPAGCSDSGPGCDMNVPQLNELPDAAEQLRPFVSSLRREALQELTAVRSLSDGFLIKFLRARDFDVELSLKLLLNYQRWRKESPEISRCLSPSSVLGLLNTSYHSVLPERDHTGSRVLIYRIGQWHPKDWSAFEVFRISLMTSEIISMETETQRRGLKVIFDLQGWSLGHALQFNPSLARKISSVLSDSFPLKVRGIHLVNEPMFFRPVFAMIRPFLPDKIKQRIHMHGADFCETLGDYFSSHVLPPEYGGEAAEIEELCQDWTNQLLQSENFLQQVAAHPTGDIAINPEDVLI</sequence>
<evidence type="ECO:0000256" key="3">
    <source>
        <dbReference type="ARBA" id="ARBA00022490"/>
    </source>
</evidence>
<proteinExistence type="predicted"/>
<dbReference type="Proteomes" id="UP001501940">
    <property type="component" value="Chromosome 10"/>
</dbReference>
<dbReference type="GO" id="GO:1902936">
    <property type="term" value="F:phosphatidylinositol bisphosphate binding"/>
    <property type="evidence" value="ECO:0007669"/>
    <property type="project" value="TreeGrafter"/>
</dbReference>
<dbReference type="InterPro" id="IPR001251">
    <property type="entry name" value="CRAL-TRIO_dom"/>
</dbReference>
<dbReference type="Pfam" id="PF00650">
    <property type="entry name" value="CRAL_TRIO"/>
    <property type="match status" value="1"/>
</dbReference>
<dbReference type="GeneTree" id="ENSGT00940000159203"/>
<dbReference type="SMART" id="SM00516">
    <property type="entry name" value="SEC14"/>
    <property type="match status" value="1"/>
</dbReference>
<dbReference type="PANTHER" id="PTHR10174:SF225">
    <property type="entry name" value="ALPHA-TOCOPHEROL TRANSFER PROTEIN"/>
    <property type="match status" value="1"/>
</dbReference>
<evidence type="ECO:0000256" key="6">
    <source>
        <dbReference type="ARBA" id="ARBA00072185"/>
    </source>
</evidence>
<dbReference type="InterPro" id="IPR036865">
    <property type="entry name" value="CRAL-TRIO_dom_sf"/>
</dbReference>
<dbReference type="Ensembl" id="ENSAOCT00000060329.1">
    <property type="protein sequence ID" value="ENSAOCP00000064159.1"/>
    <property type="gene ID" value="ENSAOCG00000033808.1"/>
</dbReference>
<dbReference type="FunFam" id="1.10.8.20:FF:000003">
    <property type="entry name" value="Alpha-tocopherol transfer protein"/>
    <property type="match status" value="1"/>
</dbReference>
<dbReference type="PRINTS" id="PR00180">
    <property type="entry name" value="CRETINALDHBP"/>
</dbReference>
<dbReference type="PANTHER" id="PTHR10174">
    <property type="entry name" value="ALPHA-TOCOPHEROL TRANSFER PROTEIN-RELATED"/>
    <property type="match status" value="1"/>
</dbReference>
<dbReference type="Gene3D" id="1.20.5.1200">
    <property type="entry name" value="Alpha-tocopherol transfer"/>
    <property type="match status" value="1"/>
</dbReference>
<dbReference type="GO" id="GO:0008431">
    <property type="term" value="F:vitamin E binding"/>
    <property type="evidence" value="ECO:0007669"/>
    <property type="project" value="TreeGrafter"/>
</dbReference>
<evidence type="ECO:0000313" key="9">
    <source>
        <dbReference type="Ensembl" id="ENSAOCP00000064159.1"/>
    </source>
</evidence>
<evidence type="ECO:0000259" key="8">
    <source>
        <dbReference type="PROSITE" id="PS50191"/>
    </source>
</evidence>
<evidence type="ECO:0000313" key="10">
    <source>
        <dbReference type="Proteomes" id="UP001501940"/>
    </source>
</evidence>
<evidence type="ECO:0000256" key="5">
    <source>
        <dbReference type="ARBA" id="ARBA00061965"/>
    </source>
</evidence>
<feature type="region of interest" description="Disordered" evidence="7">
    <location>
        <begin position="21"/>
        <end position="63"/>
    </location>
</feature>
<keyword evidence="3" id="KW-0963">Cytoplasm</keyword>
<dbReference type="Gene3D" id="1.10.8.20">
    <property type="entry name" value="N-terminal domain of phosphatidylinositol transfer protein sec14p"/>
    <property type="match status" value="1"/>
</dbReference>
<keyword evidence="2" id="KW-0813">Transport</keyword>
<keyword evidence="10" id="KW-1185">Reference proteome</keyword>
<evidence type="ECO:0000256" key="1">
    <source>
        <dbReference type="ARBA" id="ARBA00004496"/>
    </source>
</evidence>
<dbReference type="RefSeq" id="XP_023144510.2">
    <property type="nucleotide sequence ID" value="XM_023288742.3"/>
</dbReference>
<dbReference type="Gene3D" id="3.40.525.10">
    <property type="entry name" value="CRAL-TRIO lipid binding domain"/>
    <property type="match status" value="1"/>
</dbReference>
<dbReference type="SUPFAM" id="SSF46938">
    <property type="entry name" value="CRAL/TRIO N-terminal domain"/>
    <property type="match status" value="1"/>
</dbReference>
<evidence type="ECO:0000256" key="7">
    <source>
        <dbReference type="SAM" id="MobiDB-lite"/>
    </source>
</evidence>
<dbReference type="GO" id="GO:0051180">
    <property type="term" value="P:vitamin transport"/>
    <property type="evidence" value="ECO:0007669"/>
    <property type="project" value="TreeGrafter"/>
</dbReference>
<gene>
    <name evidence="9" type="primary">TTPA</name>
</gene>
<dbReference type="SMART" id="SM01100">
    <property type="entry name" value="CRAL_TRIO_N"/>
    <property type="match status" value="1"/>
</dbReference>
<dbReference type="AlphaFoldDB" id="A0AAQ5ZGB8"/>
<dbReference type="GO" id="GO:0016020">
    <property type="term" value="C:membrane"/>
    <property type="evidence" value="ECO:0007669"/>
    <property type="project" value="TreeGrafter"/>
</dbReference>
<reference evidence="9 10" key="1">
    <citation type="submission" date="2022-01" db="EMBL/GenBank/DDBJ databases">
        <title>A chromosome-scale genome assembly of the false clownfish, Amphiprion ocellaris.</title>
        <authorList>
            <person name="Ryu T."/>
        </authorList>
    </citation>
    <scope>NUCLEOTIDE SEQUENCE [LARGE SCALE GENOMIC DNA]</scope>
</reference>
<comment type="subcellular location">
    <subcellularLocation>
        <location evidence="1">Cytoplasm</location>
    </subcellularLocation>
</comment>
<feature type="domain" description="CRAL-TRIO" evidence="8">
    <location>
        <begin position="132"/>
        <end position="306"/>
    </location>
</feature>
<dbReference type="InterPro" id="IPR036273">
    <property type="entry name" value="CRAL/TRIO_N_dom_sf"/>
</dbReference>
<dbReference type="GO" id="GO:0005770">
    <property type="term" value="C:late endosome"/>
    <property type="evidence" value="ECO:0007669"/>
    <property type="project" value="TreeGrafter"/>
</dbReference>